<gene>
    <name evidence="1" type="ORF">S12H4_46675</name>
</gene>
<proteinExistence type="predicted"/>
<evidence type="ECO:0000313" key="1">
    <source>
        <dbReference type="EMBL" id="GAJ04553.1"/>
    </source>
</evidence>
<dbReference type="AlphaFoldDB" id="X1TGX2"/>
<reference evidence="1" key="1">
    <citation type="journal article" date="2014" name="Front. Microbiol.">
        <title>High frequency of phylogenetically diverse reductive dehalogenase-homologous genes in deep subseafloor sedimentary metagenomes.</title>
        <authorList>
            <person name="Kawai M."/>
            <person name="Futagami T."/>
            <person name="Toyoda A."/>
            <person name="Takaki Y."/>
            <person name="Nishi S."/>
            <person name="Hori S."/>
            <person name="Arai W."/>
            <person name="Tsubouchi T."/>
            <person name="Morono Y."/>
            <person name="Uchiyama I."/>
            <person name="Ito T."/>
            <person name="Fujiyama A."/>
            <person name="Inagaki F."/>
            <person name="Takami H."/>
        </authorList>
    </citation>
    <scope>NUCLEOTIDE SEQUENCE</scope>
    <source>
        <strain evidence="1">Expedition CK06-06</strain>
    </source>
</reference>
<dbReference type="SUPFAM" id="SSF55681">
    <property type="entry name" value="Class II aaRS and biotin synthetases"/>
    <property type="match status" value="1"/>
</dbReference>
<dbReference type="InterPro" id="IPR045864">
    <property type="entry name" value="aa-tRNA-synth_II/BPL/LPL"/>
</dbReference>
<accession>X1TGX2</accession>
<feature type="non-terminal residue" evidence="1">
    <location>
        <position position="115"/>
    </location>
</feature>
<protein>
    <submittedName>
        <fullName evidence="1">Uncharacterized protein</fullName>
    </submittedName>
</protein>
<comment type="caution">
    <text evidence="1">The sequence shown here is derived from an EMBL/GenBank/DDBJ whole genome shotgun (WGS) entry which is preliminary data.</text>
</comment>
<organism evidence="1">
    <name type="scientific">marine sediment metagenome</name>
    <dbReference type="NCBI Taxonomy" id="412755"/>
    <lineage>
        <taxon>unclassified sequences</taxon>
        <taxon>metagenomes</taxon>
        <taxon>ecological metagenomes</taxon>
    </lineage>
</organism>
<sequence length="115" mass="12574">MSCPKPFPSTWRNPERHLSELLSNPYYAVLATLHGVVQSASYSVFSAAGIESLLLPITTHSVSSPAGLGSDSIPVMTKLFGQDVYLSDSGQFLLELGVRLRPDIQGVWYSMPSFR</sequence>
<dbReference type="EMBL" id="BARW01028988">
    <property type="protein sequence ID" value="GAJ04553.1"/>
    <property type="molecule type" value="Genomic_DNA"/>
</dbReference>
<name>X1TGX2_9ZZZZ</name>